<accession>A0A6P1YKD6</accession>
<gene>
    <name evidence="3" type="ORF">G3A50_05855</name>
</gene>
<name>A0A6P1YKD6_9HYPH</name>
<feature type="compositionally biased region" description="Basic residues" evidence="1">
    <location>
        <begin position="28"/>
        <end position="43"/>
    </location>
</feature>
<dbReference type="AlphaFoldDB" id="A0A6P1YKD6"/>
<feature type="compositionally biased region" description="Low complexity" evidence="1">
    <location>
        <begin position="1"/>
        <end position="10"/>
    </location>
</feature>
<keyword evidence="2" id="KW-0472">Membrane</keyword>
<evidence type="ECO:0000313" key="3">
    <source>
        <dbReference type="EMBL" id="QIB32254.1"/>
    </source>
</evidence>
<reference evidence="3 4" key="1">
    <citation type="submission" date="2020-02" db="EMBL/GenBank/DDBJ databases">
        <authorList>
            <person name="Li G."/>
        </authorList>
    </citation>
    <scope>NUCLEOTIDE SEQUENCE [LARGE SCALE GENOMIC DNA]</scope>
    <source>
        <strain evidence="3 4">DSM 102029</strain>
    </source>
</reference>
<dbReference type="KEGG" id="apra:G3A50_05855"/>
<feature type="transmembrane region" description="Helical" evidence="2">
    <location>
        <begin position="55"/>
        <end position="77"/>
    </location>
</feature>
<feature type="region of interest" description="Disordered" evidence="1">
    <location>
        <begin position="1"/>
        <end position="47"/>
    </location>
</feature>
<sequence length="82" mass="8655">MAVSSPSSHSHPPHNGPSPARGQDNGHSHSHSHSHGPGRRHPPARPPLSLLRLSAWQRLVIVVPLAALLWAAALWVMHGAGG</sequence>
<organism evidence="3 4">
    <name type="scientific">Ancylobacter pratisalsi</name>
    <dbReference type="NCBI Taxonomy" id="1745854"/>
    <lineage>
        <taxon>Bacteria</taxon>
        <taxon>Pseudomonadati</taxon>
        <taxon>Pseudomonadota</taxon>
        <taxon>Alphaproteobacteria</taxon>
        <taxon>Hyphomicrobiales</taxon>
        <taxon>Xanthobacteraceae</taxon>
        <taxon>Ancylobacter</taxon>
    </lineage>
</organism>
<evidence type="ECO:0000313" key="4">
    <source>
        <dbReference type="Proteomes" id="UP000464751"/>
    </source>
</evidence>
<protein>
    <submittedName>
        <fullName evidence="3">Uncharacterized protein</fullName>
    </submittedName>
</protein>
<keyword evidence="2" id="KW-0812">Transmembrane</keyword>
<proteinExistence type="predicted"/>
<dbReference type="Proteomes" id="UP000464751">
    <property type="component" value="Chromosome"/>
</dbReference>
<evidence type="ECO:0000256" key="2">
    <source>
        <dbReference type="SAM" id="Phobius"/>
    </source>
</evidence>
<dbReference type="RefSeq" id="WP_163073199.1">
    <property type="nucleotide sequence ID" value="NZ_CP048630.1"/>
</dbReference>
<evidence type="ECO:0000256" key="1">
    <source>
        <dbReference type="SAM" id="MobiDB-lite"/>
    </source>
</evidence>
<keyword evidence="2" id="KW-1133">Transmembrane helix</keyword>
<dbReference type="EMBL" id="CP048630">
    <property type="protein sequence ID" value="QIB32254.1"/>
    <property type="molecule type" value="Genomic_DNA"/>
</dbReference>
<keyword evidence="4" id="KW-1185">Reference proteome</keyword>